<evidence type="ECO:0000313" key="2">
    <source>
        <dbReference type="EMBL" id="SUY77587.1"/>
    </source>
</evidence>
<accession>A0A8B4S1D2</accession>
<organism evidence="2 3">
    <name type="scientific">Comamonas testosteroni</name>
    <name type="common">Pseudomonas testosteroni</name>
    <dbReference type="NCBI Taxonomy" id="285"/>
    <lineage>
        <taxon>Bacteria</taxon>
        <taxon>Pseudomonadati</taxon>
        <taxon>Pseudomonadota</taxon>
        <taxon>Betaproteobacteria</taxon>
        <taxon>Burkholderiales</taxon>
        <taxon>Comamonadaceae</taxon>
        <taxon>Comamonas</taxon>
    </lineage>
</organism>
<sequence length="272" mass="30091">MLVSRGSAGLLGLALLLVGCTGKGIDAPLATTDETAYRASLNKAWPDMSAHQQEAFNWAVSNFSLQQLIAKYSSMTPRVVISRETDEYIELKTLQAAKSAAELAANAERLTQQEQSLKSVEAELSKISARGLTIQNRFGFGKDFVYEVSNASKFNLSSAQWDAWLFLNGEETSTRHCKVYSSFKYGGGLRAGASMRKNYEVGFMACENWNTLEVQNAKSKQYQLKLEFASVKDFDERQVLPVISPSRGDYEKAIADAGKEIENARMHKGSLK</sequence>
<dbReference type="EMBL" id="UFXL01000001">
    <property type="protein sequence ID" value="SUY77587.1"/>
    <property type="molecule type" value="Genomic_DNA"/>
</dbReference>
<evidence type="ECO:0000256" key="1">
    <source>
        <dbReference type="SAM" id="Coils"/>
    </source>
</evidence>
<evidence type="ECO:0008006" key="4">
    <source>
        <dbReference type="Google" id="ProtNLM"/>
    </source>
</evidence>
<gene>
    <name evidence="2" type="ORF">NCTC10698_02492</name>
</gene>
<name>A0A8B4S1D2_COMTE</name>
<dbReference type="PROSITE" id="PS51257">
    <property type="entry name" value="PROKAR_LIPOPROTEIN"/>
    <property type="match status" value="1"/>
</dbReference>
<dbReference type="RefSeq" id="WP_138983869.1">
    <property type="nucleotide sequence ID" value="NZ_BBJZ01000012.1"/>
</dbReference>
<feature type="coiled-coil region" evidence="1">
    <location>
        <begin position="100"/>
        <end position="130"/>
    </location>
</feature>
<dbReference type="Proteomes" id="UP000255070">
    <property type="component" value="Unassembled WGS sequence"/>
</dbReference>
<dbReference type="GeneID" id="63999400"/>
<reference evidence="2 3" key="1">
    <citation type="submission" date="2018-06" db="EMBL/GenBank/DDBJ databases">
        <authorList>
            <consortium name="Pathogen Informatics"/>
            <person name="Doyle S."/>
        </authorList>
    </citation>
    <scope>NUCLEOTIDE SEQUENCE [LARGE SCALE GENOMIC DNA]</scope>
    <source>
        <strain evidence="2 3">NCTC10698</strain>
    </source>
</reference>
<keyword evidence="1" id="KW-0175">Coiled coil</keyword>
<evidence type="ECO:0000313" key="3">
    <source>
        <dbReference type="Proteomes" id="UP000255070"/>
    </source>
</evidence>
<dbReference type="AlphaFoldDB" id="A0A8B4S1D2"/>
<comment type="caution">
    <text evidence="2">The sequence shown here is derived from an EMBL/GenBank/DDBJ whole genome shotgun (WGS) entry which is preliminary data.</text>
</comment>
<protein>
    <recommendedName>
        <fullName evidence="4">Lipoprotein</fullName>
    </recommendedName>
</protein>
<proteinExistence type="predicted"/>
<keyword evidence="3" id="KW-1185">Reference proteome</keyword>